<gene>
    <name evidence="8" type="ORF">CALMAC_LOCUS15732</name>
</gene>
<evidence type="ECO:0000256" key="6">
    <source>
        <dbReference type="SAM" id="SignalP"/>
    </source>
</evidence>
<feature type="domain" description="Clip" evidence="7">
    <location>
        <begin position="26"/>
        <end position="81"/>
    </location>
</feature>
<evidence type="ECO:0000259" key="7">
    <source>
        <dbReference type="PROSITE" id="PS51888"/>
    </source>
</evidence>
<keyword evidence="9" id="KW-1185">Reference proteome</keyword>
<keyword evidence="1" id="KW-0645">Protease</keyword>
<dbReference type="EMBL" id="CAACVG010010924">
    <property type="protein sequence ID" value="VEN56988.1"/>
    <property type="molecule type" value="Genomic_DNA"/>
</dbReference>
<dbReference type="InterPro" id="IPR038565">
    <property type="entry name" value="CLIP_sf"/>
</dbReference>
<accession>A0A653DAG5</accession>
<keyword evidence="3" id="KW-0378">Hydrolase</keyword>
<keyword evidence="2 6" id="KW-0732">Signal</keyword>
<evidence type="ECO:0000313" key="9">
    <source>
        <dbReference type="Proteomes" id="UP000410492"/>
    </source>
</evidence>
<dbReference type="Pfam" id="PF12032">
    <property type="entry name" value="CLIP"/>
    <property type="match status" value="1"/>
</dbReference>
<dbReference type="Gene3D" id="3.30.1640.30">
    <property type="match status" value="1"/>
</dbReference>
<dbReference type="PROSITE" id="PS51888">
    <property type="entry name" value="CLIP"/>
    <property type="match status" value="1"/>
</dbReference>
<proteinExistence type="predicted"/>
<reference evidence="8 9" key="1">
    <citation type="submission" date="2019-01" db="EMBL/GenBank/DDBJ databases">
        <authorList>
            <person name="Sayadi A."/>
        </authorList>
    </citation>
    <scope>NUCLEOTIDE SEQUENCE [LARGE SCALE GENOMIC DNA]</scope>
</reference>
<protein>
    <recommendedName>
        <fullName evidence="7">Clip domain-containing protein</fullName>
    </recommendedName>
</protein>
<feature type="chain" id="PRO_5034537612" description="Clip domain-containing protein" evidence="6">
    <location>
        <begin position="21"/>
        <end position="96"/>
    </location>
</feature>
<evidence type="ECO:0000256" key="3">
    <source>
        <dbReference type="ARBA" id="ARBA00022801"/>
    </source>
</evidence>
<name>A0A653DAG5_CALMS</name>
<dbReference type="GO" id="GO:0006508">
    <property type="term" value="P:proteolysis"/>
    <property type="evidence" value="ECO:0007669"/>
    <property type="project" value="UniProtKB-KW"/>
</dbReference>
<organism evidence="8 9">
    <name type="scientific">Callosobruchus maculatus</name>
    <name type="common">Southern cowpea weevil</name>
    <name type="synonym">Pulse bruchid</name>
    <dbReference type="NCBI Taxonomy" id="64391"/>
    <lineage>
        <taxon>Eukaryota</taxon>
        <taxon>Metazoa</taxon>
        <taxon>Ecdysozoa</taxon>
        <taxon>Arthropoda</taxon>
        <taxon>Hexapoda</taxon>
        <taxon>Insecta</taxon>
        <taxon>Pterygota</taxon>
        <taxon>Neoptera</taxon>
        <taxon>Endopterygota</taxon>
        <taxon>Coleoptera</taxon>
        <taxon>Polyphaga</taxon>
        <taxon>Cucujiformia</taxon>
        <taxon>Chrysomeloidea</taxon>
        <taxon>Chrysomelidae</taxon>
        <taxon>Bruchinae</taxon>
        <taxon>Bruchini</taxon>
        <taxon>Callosobruchus</taxon>
    </lineage>
</organism>
<evidence type="ECO:0000256" key="5">
    <source>
        <dbReference type="ARBA" id="ARBA00023157"/>
    </source>
</evidence>
<dbReference type="SMART" id="SM00680">
    <property type="entry name" value="CLIP"/>
    <property type="match status" value="1"/>
</dbReference>
<evidence type="ECO:0000256" key="4">
    <source>
        <dbReference type="ARBA" id="ARBA00022825"/>
    </source>
</evidence>
<dbReference type="OrthoDB" id="6652883at2759"/>
<dbReference type="Proteomes" id="UP000410492">
    <property type="component" value="Unassembled WGS sequence"/>
</dbReference>
<sequence>MDAFKFTVLFLIFVVSTGFARIETDHCITPELKPGRCVVLQDCQQIFDMANDLLTPMTIERLNFLIKSQCGFLGNNPKVCCPIVDEDNADTAENRF</sequence>
<evidence type="ECO:0000313" key="8">
    <source>
        <dbReference type="EMBL" id="VEN56988.1"/>
    </source>
</evidence>
<evidence type="ECO:0000256" key="2">
    <source>
        <dbReference type="ARBA" id="ARBA00022729"/>
    </source>
</evidence>
<dbReference type="AlphaFoldDB" id="A0A653DAG5"/>
<keyword evidence="5" id="KW-1015">Disulfide bond</keyword>
<keyword evidence="4" id="KW-0720">Serine protease</keyword>
<feature type="signal peptide" evidence="6">
    <location>
        <begin position="1"/>
        <end position="20"/>
    </location>
</feature>
<dbReference type="InterPro" id="IPR022700">
    <property type="entry name" value="CLIP"/>
</dbReference>
<evidence type="ECO:0000256" key="1">
    <source>
        <dbReference type="ARBA" id="ARBA00022670"/>
    </source>
</evidence>
<dbReference type="GO" id="GO:0008236">
    <property type="term" value="F:serine-type peptidase activity"/>
    <property type="evidence" value="ECO:0007669"/>
    <property type="project" value="UniProtKB-KW"/>
</dbReference>